<sequence length="286" mass="30230">MRLGVMFDRDLPPESLVPFARRLDGTDVDDLWVVEDLGWTGAISSAATALAVTERLRVGIGITPAPLRNPALLAMELGNLARLHPRRLAAGIGHGVQDWMRRAGALAPSPLALLEETITAVRALLRGETVTAEGRAVRLDGIALVHPPAVPPPVLAGVVRPRSLELSGRIAEGTILPEGFDAERVRRARELVAAGGAHEDHEVVVFVHLYVGDDPRQVRAAVLPAATAQAEFLGVAPQEVPMAAGTAEEAAGVVRSLREAGADTVVLRPVGADPLPHVERILAALR</sequence>
<reference evidence="4" key="1">
    <citation type="journal article" date="2019" name="Int. J. Syst. Evol. Microbiol.">
        <title>The Global Catalogue of Microorganisms (GCM) 10K type strain sequencing project: providing services to taxonomists for standard genome sequencing and annotation.</title>
        <authorList>
            <consortium name="The Broad Institute Genomics Platform"/>
            <consortium name="The Broad Institute Genome Sequencing Center for Infectious Disease"/>
            <person name="Wu L."/>
            <person name="Ma J."/>
        </authorList>
    </citation>
    <scope>NUCLEOTIDE SEQUENCE [LARGE SCALE GENOMIC DNA]</scope>
    <source>
        <strain evidence="4">JCM 9373</strain>
    </source>
</reference>
<dbReference type="PANTHER" id="PTHR43244">
    <property type="match status" value="1"/>
</dbReference>
<evidence type="ECO:0000256" key="1">
    <source>
        <dbReference type="ARBA" id="ARBA00023002"/>
    </source>
</evidence>
<dbReference type="Pfam" id="PF00296">
    <property type="entry name" value="Bac_luciferase"/>
    <property type="match status" value="1"/>
</dbReference>
<organism evidence="3 4">
    <name type="scientific">Planomonospora alba</name>
    <dbReference type="NCBI Taxonomy" id="161354"/>
    <lineage>
        <taxon>Bacteria</taxon>
        <taxon>Bacillati</taxon>
        <taxon>Actinomycetota</taxon>
        <taxon>Actinomycetes</taxon>
        <taxon>Streptosporangiales</taxon>
        <taxon>Streptosporangiaceae</taxon>
        <taxon>Planomonospora</taxon>
    </lineage>
</organism>
<evidence type="ECO:0000259" key="2">
    <source>
        <dbReference type="Pfam" id="PF00296"/>
    </source>
</evidence>
<dbReference type="InterPro" id="IPR050564">
    <property type="entry name" value="F420-G6PD/mer"/>
</dbReference>
<dbReference type="PANTHER" id="PTHR43244:SF1">
    <property type="entry name" value="5,10-METHYLENETETRAHYDROMETHANOPTERIN REDUCTASE"/>
    <property type="match status" value="1"/>
</dbReference>
<evidence type="ECO:0000313" key="3">
    <source>
        <dbReference type="EMBL" id="GAA3146393.1"/>
    </source>
</evidence>
<accession>A0ABP6NHG0</accession>
<feature type="domain" description="Luciferase-like" evidence="2">
    <location>
        <begin position="12"/>
        <end position="251"/>
    </location>
</feature>
<dbReference type="RefSeq" id="WP_344862028.1">
    <property type="nucleotide sequence ID" value="NZ_BAAAUT010000033.1"/>
</dbReference>
<proteinExistence type="predicted"/>
<name>A0ABP6NHG0_9ACTN</name>
<dbReference type="InterPro" id="IPR011251">
    <property type="entry name" value="Luciferase-like_dom"/>
</dbReference>
<comment type="caution">
    <text evidence="3">The sequence shown here is derived from an EMBL/GenBank/DDBJ whole genome shotgun (WGS) entry which is preliminary data.</text>
</comment>
<dbReference type="Proteomes" id="UP001500320">
    <property type="component" value="Unassembled WGS sequence"/>
</dbReference>
<gene>
    <name evidence="3" type="ORF">GCM10010466_41770</name>
</gene>
<dbReference type="Gene3D" id="3.20.20.30">
    <property type="entry name" value="Luciferase-like domain"/>
    <property type="match status" value="1"/>
</dbReference>
<dbReference type="EMBL" id="BAAAUT010000033">
    <property type="protein sequence ID" value="GAA3146393.1"/>
    <property type="molecule type" value="Genomic_DNA"/>
</dbReference>
<keyword evidence="1" id="KW-0560">Oxidoreductase</keyword>
<evidence type="ECO:0000313" key="4">
    <source>
        <dbReference type="Proteomes" id="UP001500320"/>
    </source>
</evidence>
<keyword evidence="4" id="KW-1185">Reference proteome</keyword>
<protein>
    <submittedName>
        <fullName evidence="3">LLM class flavin-dependent oxidoreductase</fullName>
    </submittedName>
</protein>
<dbReference type="InterPro" id="IPR036661">
    <property type="entry name" value="Luciferase-like_sf"/>
</dbReference>
<dbReference type="SUPFAM" id="SSF51679">
    <property type="entry name" value="Bacterial luciferase-like"/>
    <property type="match status" value="1"/>
</dbReference>